<comment type="caution">
    <text evidence="2">The sequence shown here is derived from an EMBL/GenBank/DDBJ whole genome shotgun (WGS) entry which is preliminary data.</text>
</comment>
<evidence type="ECO:0000313" key="3">
    <source>
        <dbReference type="Proteomes" id="UP000321306"/>
    </source>
</evidence>
<dbReference type="AlphaFoldDB" id="A0A511MWA8"/>
<feature type="signal peptide" evidence="1">
    <location>
        <begin position="1"/>
        <end position="22"/>
    </location>
</feature>
<organism evidence="2 3">
    <name type="scientific">Deinococcus cellulosilyticus (strain DSM 18568 / NBRC 106333 / KACC 11606 / 5516J-15)</name>
    <dbReference type="NCBI Taxonomy" id="1223518"/>
    <lineage>
        <taxon>Bacteria</taxon>
        <taxon>Thermotogati</taxon>
        <taxon>Deinococcota</taxon>
        <taxon>Deinococci</taxon>
        <taxon>Deinococcales</taxon>
        <taxon>Deinococcaceae</taxon>
        <taxon>Deinococcus</taxon>
    </lineage>
</organism>
<dbReference type="Proteomes" id="UP000321306">
    <property type="component" value="Unassembled WGS sequence"/>
</dbReference>
<evidence type="ECO:0000313" key="2">
    <source>
        <dbReference type="EMBL" id="GEM44864.1"/>
    </source>
</evidence>
<feature type="chain" id="PRO_5021788311" evidence="1">
    <location>
        <begin position="23"/>
        <end position="184"/>
    </location>
</feature>
<keyword evidence="1" id="KW-0732">Signal</keyword>
<accession>A0A511MWA8</accession>
<sequence>MFKPAVLFLTVFASLAAQVAVAKAPTEKITDPAKITRAYVESFGDVREWVDMTPMGNDERRCIFNSLQRMNTMVNYYLRGASTTNISFLRKDQEALTFNLTAEQPPIGAEKNKVRGFWISIRCADQVRNMESWKTVMSWVPVFEALVQNTESQLGYTFSHVEITPQGGNMLWWKDKKGNLVILR</sequence>
<reference evidence="2 3" key="1">
    <citation type="submission" date="2019-07" db="EMBL/GenBank/DDBJ databases">
        <title>Whole genome shotgun sequence of Deinococcus cellulosilyticus NBRC 106333.</title>
        <authorList>
            <person name="Hosoyama A."/>
            <person name="Uohara A."/>
            <person name="Ohji S."/>
            <person name="Ichikawa N."/>
        </authorList>
    </citation>
    <scope>NUCLEOTIDE SEQUENCE [LARGE SCALE GENOMIC DNA]</scope>
    <source>
        <strain evidence="2 3">NBRC 106333</strain>
    </source>
</reference>
<dbReference type="RefSeq" id="WP_146882012.1">
    <property type="nucleotide sequence ID" value="NZ_BJXB01000002.1"/>
</dbReference>
<name>A0A511MWA8_DEIC1</name>
<evidence type="ECO:0000256" key="1">
    <source>
        <dbReference type="SAM" id="SignalP"/>
    </source>
</evidence>
<proteinExistence type="predicted"/>
<dbReference type="EMBL" id="BJXB01000002">
    <property type="protein sequence ID" value="GEM44864.1"/>
    <property type="molecule type" value="Genomic_DNA"/>
</dbReference>
<protein>
    <submittedName>
        <fullName evidence="2">Uncharacterized protein</fullName>
    </submittedName>
</protein>
<gene>
    <name evidence="2" type="ORF">DC3_04990</name>
</gene>
<keyword evidence="3" id="KW-1185">Reference proteome</keyword>